<gene>
    <name evidence="1" type="ORF">LECACI_7A006427</name>
</gene>
<keyword evidence="2" id="KW-1185">Reference proteome</keyword>
<name>A0AAI9ECN5_9PEZI</name>
<evidence type="ECO:0000313" key="1">
    <source>
        <dbReference type="EMBL" id="CAK4031269.1"/>
    </source>
</evidence>
<organism evidence="1 2">
    <name type="scientific">Lecanosticta acicola</name>
    <dbReference type="NCBI Taxonomy" id="111012"/>
    <lineage>
        <taxon>Eukaryota</taxon>
        <taxon>Fungi</taxon>
        <taxon>Dikarya</taxon>
        <taxon>Ascomycota</taxon>
        <taxon>Pezizomycotina</taxon>
        <taxon>Dothideomycetes</taxon>
        <taxon>Dothideomycetidae</taxon>
        <taxon>Mycosphaerellales</taxon>
        <taxon>Mycosphaerellaceae</taxon>
        <taxon>Lecanosticta</taxon>
    </lineage>
</organism>
<dbReference type="Proteomes" id="UP001296104">
    <property type="component" value="Unassembled WGS sequence"/>
</dbReference>
<accession>A0AAI9ECN5</accession>
<proteinExistence type="predicted"/>
<dbReference type="AlphaFoldDB" id="A0AAI9ECN5"/>
<evidence type="ECO:0000313" key="2">
    <source>
        <dbReference type="Proteomes" id="UP001296104"/>
    </source>
</evidence>
<sequence>MSAQNSAPRPAPLRIRLGSQEELGKDYNWRPIKEEIPQLECGSTKYPQYNALWTSIEGNPNRLQCKLDNGEQRSHSTTVLVLEGLWTLILNRSMQSDMVISFAWILGLGTKAERSLTA</sequence>
<comment type="caution">
    <text evidence="1">The sequence shown here is derived from an EMBL/GenBank/DDBJ whole genome shotgun (WGS) entry which is preliminary data.</text>
</comment>
<dbReference type="EMBL" id="CAVMBE010000046">
    <property type="protein sequence ID" value="CAK4031269.1"/>
    <property type="molecule type" value="Genomic_DNA"/>
</dbReference>
<protein>
    <submittedName>
        <fullName evidence="1">Uncharacterized protein</fullName>
    </submittedName>
</protein>
<reference evidence="1" key="1">
    <citation type="submission" date="2023-11" db="EMBL/GenBank/DDBJ databases">
        <authorList>
            <person name="Alioto T."/>
            <person name="Alioto T."/>
            <person name="Gomez Garrido J."/>
        </authorList>
    </citation>
    <scope>NUCLEOTIDE SEQUENCE</scope>
</reference>